<accession>A0A1I1NCC9</accession>
<keyword evidence="1" id="KW-0732">Signal</keyword>
<reference evidence="2 3" key="1">
    <citation type="submission" date="2016-10" db="EMBL/GenBank/DDBJ databases">
        <authorList>
            <person name="de Groot N.N."/>
        </authorList>
    </citation>
    <scope>NUCLEOTIDE SEQUENCE [LARGE SCALE GENOMIC DNA]</scope>
    <source>
        <strain evidence="2 3">CGMCC 4.5739</strain>
    </source>
</reference>
<gene>
    <name evidence="2" type="ORF">SAMN05421773_107216</name>
</gene>
<feature type="signal peptide" evidence="1">
    <location>
        <begin position="1"/>
        <end position="28"/>
    </location>
</feature>
<sequence length="53" mass="5286">MGLRMNLSVVGAVGLLLASLALGPTAYAGTSDIQCALGSNTISYDPSMTNTPA</sequence>
<evidence type="ECO:0000313" key="3">
    <source>
        <dbReference type="Proteomes" id="UP000199207"/>
    </source>
</evidence>
<name>A0A1I1NCC9_9ACTN</name>
<feature type="chain" id="PRO_5011721536" evidence="1">
    <location>
        <begin position="29"/>
        <end position="53"/>
    </location>
</feature>
<protein>
    <submittedName>
        <fullName evidence="2">Uncharacterized protein</fullName>
    </submittedName>
</protein>
<organism evidence="2 3">
    <name type="scientific">Streptomyces aidingensis</name>
    <dbReference type="NCBI Taxonomy" id="910347"/>
    <lineage>
        <taxon>Bacteria</taxon>
        <taxon>Bacillati</taxon>
        <taxon>Actinomycetota</taxon>
        <taxon>Actinomycetes</taxon>
        <taxon>Kitasatosporales</taxon>
        <taxon>Streptomycetaceae</taxon>
        <taxon>Streptomyces</taxon>
    </lineage>
</organism>
<evidence type="ECO:0000313" key="2">
    <source>
        <dbReference type="EMBL" id="SFC92433.1"/>
    </source>
</evidence>
<proteinExistence type="predicted"/>
<dbReference type="Proteomes" id="UP000199207">
    <property type="component" value="Unassembled WGS sequence"/>
</dbReference>
<evidence type="ECO:0000256" key="1">
    <source>
        <dbReference type="SAM" id="SignalP"/>
    </source>
</evidence>
<keyword evidence="3" id="KW-1185">Reference proteome</keyword>
<dbReference type="EMBL" id="FOLM01000007">
    <property type="protein sequence ID" value="SFC92433.1"/>
    <property type="molecule type" value="Genomic_DNA"/>
</dbReference>
<dbReference type="AlphaFoldDB" id="A0A1I1NCC9"/>